<name>A0AA38UHE7_9AGAR</name>
<evidence type="ECO:0000256" key="1">
    <source>
        <dbReference type="SAM" id="SignalP"/>
    </source>
</evidence>
<proteinExistence type="predicted"/>
<sequence>MLSSALRTLLSVFVFFIIARVSTLPLQVPEFQETSPQDTSPWRDYGFAIDEPSFSLHRRDADSSSRCHNLTKTEQVEKIPGWGTLLEFAKKRYGKGGRHILVYDENYPGVDSARVCISSHAVQIQLSEPPSCSFTNTSTGGMISGSHGIASVTGQSGYTGSSSSYITQAAAYGDVGSYSARFYYPDVASARVGLYSTSSFTNSQSSRIELSINEQVTATYNMTVQDGQSCQAMETVRSCTFKGTGKIPFTASGNVWFEYDDPTYNHELDNSKHQSKHYKYAFDLTEVLPDASQRTLYATFGGTFSVDSHGQYKAVCTEGEEDG</sequence>
<protein>
    <recommendedName>
        <fullName evidence="4">Acid protease</fullName>
    </recommendedName>
</protein>
<dbReference type="Proteomes" id="UP001163846">
    <property type="component" value="Unassembled WGS sequence"/>
</dbReference>
<gene>
    <name evidence="2" type="ORF">F5878DRAFT_29275</name>
</gene>
<comment type="caution">
    <text evidence="2">The sequence shown here is derived from an EMBL/GenBank/DDBJ whole genome shotgun (WGS) entry which is preliminary data.</text>
</comment>
<feature type="chain" id="PRO_5041407575" description="Acid protease" evidence="1">
    <location>
        <begin position="24"/>
        <end position="323"/>
    </location>
</feature>
<dbReference type="EMBL" id="MU806049">
    <property type="protein sequence ID" value="KAJ3841171.1"/>
    <property type="molecule type" value="Genomic_DNA"/>
</dbReference>
<dbReference type="AlphaFoldDB" id="A0AA38UHE7"/>
<dbReference type="InterPro" id="IPR018253">
    <property type="entry name" value="DnaJ_domain_CS"/>
</dbReference>
<dbReference type="PROSITE" id="PS00636">
    <property type="entry name" value="DNAJ_1"/>
    <property type="match status" value="1"/>
</dbReference>
<keyword evidence="3" id="KW-1185">Reference proteome</keyword>
<evidence type="ECO:0000313" key="3">
    <source>
        <dbReference type="Proteomes" id="UP001163846"/>
    </source>
</evidence>
<organism evidence="2 3">
    <name type="scientific">Lentinula raphanica</name>
    <dbReference type="NCBI Taxonomy" id="153919"/>
    <lineage>
        <taxon>Eukaryota</taxon>
        <taxon>Fungi</taxon>
        <taxon>Dikarya</taxon>
        <taxon>Basidiomycota</taxon>
        <taxon>Agaricomycotina</taxon>
        <taxon>Agaricomycetes</taxon>
        <taxon>Agaricomycetidae</taxon>
        <taxon>Agaricales</taxon>
        <taxon>Marasmiineae</taxon>
        <taxon>Omphalotaceae</taxon>
        <taxon>Lentinula</taxon>
    </lineage>
</organism>
<evidence type="ECO:0008006" key="4">
    <source>
        <dbReference type="Google" id="ProtNLM"/>
    </source>
</evidence>
<accession>A0AA38UHE7</accession>
<keyword evidence="1" id="KW-0732">Signal</keyword>
<evidence type="ECO:0000313" key="2">
    <source>
        <dbReference type="EMBL" id="KAJ3841171.1"/>
    </source>
</evidence>
<feature type="signal peptide" evidence="1">
    <location>
        <begin position="1"/>
        <end position="23"/>
    </location>
</feature>
<reference evidence="2" key="1">
    <citation type="submission" date="2022-08" db="EMBL/GenBank/DDBJ databases">
        <authorList>
            <consortium name="DOE Joint Genome Institute"/>
            <person name="Min B."/>
            <person name="Riley R."/>
            <person name="Sierra-Patev S."/>
            <person name="Naranjo-Ortiz M."/>
            <person name="Looney B."/>
            <person name="Konkel Z."/>
            <person name="Slot J.C."/>
            <person name="Sakamoto Y."/>
            <person name="Steenwyk J.L."/>
            <person name="Rokas A."/>
            <person name="Carro J."/>
            <person name="Camarero S."/>
            <person name="Ferreira P."/>
            <person name="Molpeceres G."/>
            <person name="Ruiz-Duenas F.J."/>
            <person name="Serrano A."/>
            <person name="Henrissat B."/>
            <person name="Drula E."/>
            <person name="Hughes K.W."/>
            <person name="Mata J.L."/>
            <person name="Ishikawa N.K."/>
            <person name="Vargas-Isla R."/>
            <person name="Ushijima S."/>
            <person name="Smith C.A."/>
            <person name="Ahrendt S."/>
            <person name="Andreopoulos W."/>
            <person name="He G."/>
            <person name="Labutti K."/>
            <person name="Lipzen A."/>
            <person name="Ng V."/>
            <person name="Sandor L."/>
            <person name="Barry K."/>
            <person name="Martinez A.T."/>
            <person name="Xiao Y."/>
            <person name="Gibbons J.G."/>
            <person name="Terashima K."/>
            <person name="Hibbett D.S."/>
            <person name="Grigoriev I.V."/>
        </authorList>
    </citation>
    <scope>NUCLEOTIDE SEQUENCE</scope>
    <source>
        <strain evidence="2">TFB9207</strain>
    </source>
</reference>